<organism evidence="1 2">
    <name type="scientific">Racocetra persica</name>
    <dbReference type="NCBI Taxonomy" id="160502"/>
    <lineage>
        <taxon>Eukaryota</taxon>
        <taxon>Fungi</taxon>
        <taxon>Fungi incertae sedis</taxon>
        <taxon>Mucoromycota</taxon>
        <taxon>Glomeromycotina</taxon>
        <taxon>Glomeromycetes</taxon>
        <taxon>Diversisporales</taxon>
        <taxon>Gigasporaceae</taxon>
        <taxon>Racocetra</taxon>
    </lineage>
</organism>
<evidence type="ECO:0000313" key="1">
    <source>
        <dbReference type="EMBL" id="CAG8844451.1"/>
    </source>
</evidence>
<accession>A0ACA9SRK9</accession>
<dbReference type="EMBL" id="CAJVQC010142740">
    <property type="protein sequence ID" value="CAG8844451.1"/>
    <property type="molecule type" value="Genomic_DNA"/>
</dbReference>
<evidence type="ECO:0000313" key="2">
    <source>
        <dbReference type="Proteomes" id="UP000789920"/>
    </source>
</evidence>
<feature type="non-terminal residue" evidence="1">
    <location>
        <position position="1"/>
    </location>
</feature>
<feature type="non-terminal residue" evidence="1">
    <location>
        <position position="55"/>
    </location>
</feature>
<gene>
    <name evidence="1" type="ORF">RPERSI_LOCUS33206</name>
</gene>
<protein>
    <submittedName>
        <fullName evidence="1">10238_t:CDS:1</fullName>
    </submittedName>
</protein>
<proteinExistence type="predicted"/>
<keyword evidence="2" id="KW-1185">Reference proteome</keyword>
<comment type="caution">
    <text evidence="1">The sequence shown here is derived from an EMBL/GenBank/DDBJ whole genome shotgun (WGS) entry which is preliminary data.</text>
</comment>
<name>A0ACA9SRK9_9GLOM</name>
<reference evidence="1" key="1">
    <citation type="submission" date="2021-06" db="EMBL/GenBank/DDBJ databases">
        <authorList>
            <person name="Kallberg Y."/>
            <person name="Tangrot J."/>
            <person name="Rosling A."/>
        </authorList>
    </citation>
    <scope>NUCLEOTIDE SEQUENCE</scope>
    <source>
        <strain evidence="1">MA461A</strain>
    </source>
</reference>
<dbReference type="Proteomes" id="UP000789920">
    <property type="component" value="Unassembled WGS sequence"/>
</dbReference>
<sequence length="55" mass="5943">AGSEDIYDPSYECGEKTMAAAGVLKKITTLILSLESTPEILSQLENILLPIITFT</sequence>